<evidence type="ECO:0000313" key="3">
    <source>
        <dbReference type="EMBL" id="NIA53361.1"/>
    </source>
</evidence>
<comment type="caution">
    <text evidence="3">The sequence shown here is derived from an EMBL/GenBank/DDBJ whole genome shotgun (WGS) entry which is preliminary data.</text>
</comment>
<accession>A0ABX0P7U7</accession>
<evidence type="ECO:0008006" key="5">
    <source>
        <dbReference type="Google" id="ProtNLM"/>
    </source>
</evidence>
<evidence type="ECO:0000313" key="4">
    <source>
        <dbReference type="Proteomes" id="UP000716322"/>
    </source>
</evidence>
<dbReference type="Proteomes" id="UP000716322">
    <property type="component" value="Unassembled WGS sequence"/>
</dbReference>
<feature type="signal peptide" evidence="2">
    <location>
        <begin position="1"/>
        <end position="22"/>
    </location>
</feature>
<proteinExistence type="predicted"/>
<reference evidence="3 4" key="1">
    <citation type="submission" date="2020-03" db="EMBL/GenBank/DDBJ databases">
        <title>Genome sequence of strain Massilia sp. TW-1.</title>
        <authorList>
            <person name="Chaudhary D.K."/>
        </authorList>
    </citation>
    <scope>NUCLEOTIDE SEQUENCE [LARGE SCALE GENOMIC DNA]</scope>
    <source>
        <strain evidence="3 4">TW-1</strain>
    </source>
</reference>
<feature type="region of interest" description="Disordered" evidence="1">
    <location>
        <begin position="29"/>
        <end position="50"/>
    </location>
</feature>
<dbReference type="PROSITE" id="PS51257">
    <property type="entry name" value="PROKAR_LIPOPROTEIN"/>
    <property type="match status" value="1"/>
</dbReference>
<dbReference type="EMBL" id="JAAQOM010000003">
    <property type="protein sequence ID" value="NIA53361.1"/>
    <property type="molecule type" value="Genomic_DNA"/>
</dbReference>
<dbReference type="RefSeq" id="WP_166857850.1">
    <property type="nucleotide sequence ID" value="NZ_JAAQOM010000003.1"/>
</dbReference>
<sequence>MKAPLSSIIIGVGLACACHVVAAGPSITITQQGNGNTTAAEQSDLPNGDTGVTITQIGDNNHVGGPGASGPGVIQRDLFQGYDWTLRIYQNGTNNNASVVQDTVHELSVEASVEQTGSGNSATVRQENVNGPLIEVKQNGTGNRSDVKQVAVMDSSIWTTQNGIGNSAAVSEHNSGPFFGSRVVQNGEGNTASVMAEQASFCSPVIQQDGYRNDARASQTNINEGAMLFQQQGSANLADGTQTGYGHTVSIDQNGIGNAARTAQSGGVGIFTGNSAVIAQIGDANSATLRQQGDVYAANLRQTGSGNWTSVYQH</sequence>
<protein>
    <recommendedName>
        <fullName evidence="5">Curlin associated repeat-containing protein</fullName>
    </recommendedName>
</protein>
<feature type="chain" id="PRO_5045106516" description="Curlin associated repeat-containing protein" evidence="2">
    <location>
        <begin position="23"/>
        <end position="314"/>
    </location>
</feature>
<keyword evidence="2" id="KW-0732">Signal</keyword>
<organism evidence="3 4">
    <name type="scientific">Telluria antibiotica</name>
    <dbReference type="NCBI Taxonomy" id="2717319"/>
    <lineage>
        <taxon>Bacteria</taxon>
        <taxon>Pseudomonadati</taxon>
        <taxon>Pseudomonadota</taxon>
        <taxon>Betaproteobacteria</taxon>
        <taxon>Burkholderiales</taxon>
        <taxon>Oxalobacteraceae</taxon>
        <taxon>Telluria group</taxon>
        <taxon>Telluria</taxon>
    </lineage>
</organism>
<evidence type="ECO:0000256" key="1">
    <source>
        <dbReference type="SAM" id="MobiDB-lite"/>
    </source>
</evidence>
<evidence type="ECO:0000256" key="2">
    <source>
        <dbReference type="SAM" id="SignalP"/>
    </source>
</evidence>
<name>A0ABX0P7U7_9BURK</name>
<keyword evidence="4" id="KW-1185">Reference proteome</keyword>
<gene>
    <name evidence="3" type="ORF">HAV22_06805</name>
</gene>